<feature type="transmembrane region" description="Helical" evidence="1">
    <location>
        <begin position="150"/>
        <end position="172"/>
    </location>
</feature>
<evidence type="ECO:0008006" key="5">
    <source>
        <dbReference type="Google" id="ProtNLM"/>
    </source>
</evidence>
<evidence type="ECO:0000313" key="3">
    <source>
        <dbReference type="EMBL" id="TNC47692.1"/>
    </source>
</evidence>
<comment type="caution">
    <text evidence="2">The sequence shown here is derived from an EMBL/GenBank/DDBJ whole genome shotgun (WGS) entry which is preliminary data.</text>
</comment>
<dbReference type="EMBL" id="VDFR01000043">
    <property type="protein sequence ID" value="TNC47692.1"/>
    <property type="molecule type" value="Genomic_DNA"/>
</dbReference>
<dbReference type="EMBL" id="VDFR01000046">
    <property type="protein sequence ID" value="TNC47385.1"/>
    <property type="molecule type" value="Genomic_DNA"/>
</dbReference>
<keyword evidence="1" id="KW-0472">Membrane</keyword>
<name>A0A5C4MTJ4_9ACTN</name>
<reference evidence="2 4" key="1">
    <citation type="submission" date="2019-05" db="EMBL/GenBank/DDBJ databases">
        <title>Mumia sp. nov., isolated from the intestinal contents of plateau pika (Ochotona curzoniae) in the Qinghai-Tibet plateau of China.</title>
        <authorList>
            <person name="Tian Z."/>
        </authorList>
    </citation>
    <scope>NUCLEOTIDE SEQUENCE [LARGE SCALE GENOMIC DNA]</scope>
    <source>
        <strain evidence="4">527</strain>
        <strain evidence="2">Z527</strain>
    </source>
</reference>
<feature type="transmembrane region" description="Helical" evidence="1">
    <location>
        <begin position="36"/>
        <end position="55"/>
    </location>
</feature>
<evidence type="ECO:0000313" key="4">
    <source>
        <dbReference type="Proteomes" id="UP000306740"/>
    </source>
</evidence>
<feature type="transmembrane region" description="Helical" evidence="1">
    <location>
        <begin position="273"/>
        <end position="291"/>
    </location>
</feature>
<feature type="transmembrane region" description="Helical" evidence="1">
    <location>
        <begin position="243"/>
        <end position="261"/>
    </location>
</feature>
<feature type="transmembrane region" description="Helical" evidence="1">
    <location>
        <begin position="119"/>
        <end position="138"/>
    </location>
</feature>
<feature type="transmembrane region" description="Helical" evidence="1">
    <location>
        <begin position="303"/>
        <end position="323"/>
    </location>
</feature>
<feature type="transmembrane region" description="Helical" evidence="1">
    <location>
        <begin position="67"/>
        <end position="90"/>
    </location>
</feature>
<protein>
    <recommendedName>
        <fullName evidence="5">DUF998 domain-containing protein</fullName>
    </recommendedName>
</protein>
<proteinExistence type="predicted"/>
<gene>
    <name evidence="3" type="ORF">FHE65_09220</name>
    <name evidence="2" type="ORF">FHE65_10145</name>
</gene>
<keyword evidence="1" id="KW-0812">Transmembrane</keyword>
<feature type="transmembrane region" description="Helical" evidence="1">
    <location>
        <begin position="218"/>
        <end position="237"/>
    </location>
</feature>
<sequence length="331" mass="34987">MPRDWRRPAQVVGLVVLCAIGAELLAAYGESTGDPGAIAFSVVFFAALYGAPAVLTRDLVRRRGWGWPSMLLLFAALGVTEACLVDQSLFSSHYQGYDGWEESREATLIPALGISAFNAYNFVVGHVIFSFGAPVAVAEGWRAERAREPWLGIRGSLVAAVAYVGAATLILSDPESRSGSPVQLLSSVVVVAALALSAALVGTRGTATRAPRDTLRDVPVWAVFAVALIAALITGAVPETWNGFVVGTTVTGLLVVAFLAVTRRRPWPARHVAAVGLAFMVARGLLAFTYYPLIGEVATVPKYLHNTVMLLAVAAAGLVAMRLRDTRSPAS</sequence>
<keyword evidence="1" id="KW-1133">Transmembrane helix</keyword>
<evidence type="ECO:0000256" key="1">
    <source>
        <dbReference type="SAM" id="Phobius"/>
    </source>
</evidence>
<dbReference type="AlphaFoldDB" id="A0A5C4MTJ4"/>
<evidence type="ECO:0000313" key="2">
    <source>
        <dbReference type="EMBL" id="TNC47385.1"/>
    </source>
</evidence>
<feature type="transmembrane region" description="Helical" evidence="1">
    <location>
        <begin position="184"/>
        <end position="206"/>
    </location>
</feature>
<organism evidence="2 4">
    <name type="scientific">Mumia zhuanghuii</name>
    <dbReference type="NCBI Taxonomy" id="2585211"/>
    <lineage>
        <taxon>Bacteria</taxon>
        <taxon>Bacillati</taxon>
        <taxon>Actinomycetota</taxon>
        <taxon>Actinomycetes</taxon>
        <taxon>Propionibacteriales</taxon>
        <taxon>Nocardioidaceae</taxon>
        <taxon>Mumia</taxon>
    </lineage>
</organism>
<dbReference type="Proteomes" id="UP000306740">
    <property type="component" value="Unassembled WGS sequence"/>
</dbReference>
<dbReference type="OrthoDB" id="8478704at2"/>
<accession>A0A5C4MTJ4</accession>